<dbReference type="InterPro" id="IPR012319">
    <property type="entry name" value="FPG_cat"/>
</dbReference>
<dbReference type="Gene3D" id="3.20.190.10">
    <property type="entry name" value="MutM-like, N-terminal"/>
    <property type="match status" value="1"/>
</dbReference>
<keyword evidence="9" id="KW-0326">Glycosidase</keyword>
<evidence type="ECO:0000256" key="7">
    <source>
        <dbReference type="ARBA" id="ARBA00023239"/>
    </source>
</evidence>
<sequence>MPEHPEVRQITNMINNNFSTVKFNAFQQKQISDKQQSLQINGEYYIHADQRGKQLKLNISFEPVQKLQQSNYFGTFTTQQTKNDFSIIIGFGLLGYFSIDSTPNLNALLSFQNKNMHLNLVSKNPQTVYYYLGDYNLARGPDPIFQQEDFKVLVLKTNFKDKNISDILMNQRYFNGVGNYLRSEIIHRANIHPFKAISYLDPEFINLVISILEEAFSFTSNAVLFNNWLKCYGKASNCIKDKNNRSIWTFRPIREKQTIQSSSNDIKDIQKFLTMMSIK</sequence>
<evidence type="ECO:0000256" key="9">
    <source>
        <dbReference type="ARBA" id="ARBA00023295"/>
    </source>
</evidence>
<keyword evidence="5" id="KW-0238">DNA-binding</keyword>
<dbReference type="OrthoDB" id="6260718at2759"/>
<reference evidence="11 12" key="1">
    <citation type="journal article" date="2014" name="PLoS Genet.">
        <title>The Genome of Spironucleus salmonicida Highlights a Fish Pathogen Adapted to Fluctuating Environments.</title>
        <authorList>
            <person name="Xu F."/>
            <person name="Jerlstrom-Hultqvist J."/>
            <person name="Einarsson E."/>
            <person name="Astvaldsson A."/>
            <person name="Svard S.G."/>
            <person name="Andersson J.O."/>
        </authorList>
    </citation>
    <scope>NUCLEOTIDE SEQUENCE</scope>
    <source>
        <strain evidence="12">ATCC 50377</strain>
    </source>
</reference>
<evidence type="ECO:0000313" key="11">
    <source>
        <dbReference type="EMBL" id="EST46177.1"/>
    </source>
</evidence>
<comment type="similarity">
    <text evidence="2">Belongs to the FPG family.</text>
</comment>
<organism evidence="11">
    <name type="scientific">Spironucleus salmonicida</name>
    <dbReference type="NCBI Taxonomy" id="348837"/>
    <lineage>
        <taxon>Eukaryota</taxon>
        <taxon>Metamonada</taxon>
        <taxon>Diplomonadida</taxon>
        <taxon>Hexamitidae</taxon>
        <taxon>Hexamitinae</taxon>
        <taxon>Spironucleus</taxon>
    </lineage>
</organism>
<evidence type="ECO:0000256" key="1">
    <source>
        <dbReference type="ARBA" id="ARBA00001668"/>
    </source>
</evidence>
<gene>
    <name evidence="11" type="ORF">SS50377_13771</name>
    <name evidence="12" type="ORF">SS50377_23440</name>
</gene>
<evidence type="ECO:0000256" key="5">
    <source>
        <dbReference type="ARBA" id="ARBA00023125"/>
    </source>
</evidence>
<dbReference type="InterPro" id="IPR010979">
    <property type="entry name" value="Ribosomal_uS13-like_H2TH"/>
</dbReference>
<dbReference type="PANTHER" id="PTHR22993">
    <property type="entry name" value="FORMAMIDOPYRIMIDINE-DNA GLYCOSYLASE"/>
    <property type="match status" value="1"/>
</dbReference>
<dbReference type="GO" id="GO:0006284">
    <property type="term" value="P:base-excision repair"/>
    <property type="evidence" value="ECO:0007669"/>
    <property type="project" value="InterPro"/>
</dbReference>
<evidence type="ECO:0000256" key="6">
    <source>
        <dbReference type="ARBA" id="ARBA00023204"/>
    </source>
</evidence>
<keyword evidence="4" id="KW-0378">Hydrolase</keyword>
<dbReference type="PROSITE" id="PS51068">
    <property type="entry name" value="FPG_CAT"/>
    <property type="match status" value="1"/>
</dbReference>
<evidence type="ECO:0000256" key="8">
    <source>
        <dbReference type="ARBA" id="ARBA00023268"/>
    </source>
</evidence>
<proteinExistence type="inferred from homology"/>
<feature type="domain" description="Formamidopyrimidine-DNA glycosylase catalytic" evidence="10">
    <location>
        <begin position="2"/>
        <end position="118"/>
    </location>
</feature>
<keyword evidence="7" id="KW-0456">Lyase</keyword>
<dbReference type="Pfam" id="PF06831">
    <property type="entry name" value="H2TH"/>
    <property type="match status" value="1"/>
</dbReference>
<dbReference type="EMBL" id="AUWU02000004">
    <property type="protein sequence ID" value="KAH0573506.1"/>
    <property type="molecule type" value="Genomic_DNA"/>
</dbReference>
<protein>
    <submittedName>
        <fullName evidence="11">Formamidopyrimidine-DNA glycosylase</fullName>
    </submittedName>
</protein>
<accession>V6LNE1</accession>
<dbReference type="GO" id="GO:0016829">
    <property type="term" value="F:lyase activity"/>
    <property type="evidence" value="ECO:0007669"/>
    <property type="project" value="UniProtKB-KW"/>
</dbReference>
<dbReference type="VEuPathDB" id="GiardiaDB:SS50377_23440"/>
<evidence type="ECO:0000256" key="3">
    <source>
        <dbReference type="ARBA" id="ARBA00022763"/>
    </source>
</evidence>
<dbReference type="GO" id="GO:0003684">
    <property type="term" value="F:damaged DNA binding"/>
    <property type="evidence" value="ECO:0007669"/>
    <property type="project" value="InterPro"/>
</dbReference>
<dbReference type="EMBL" id="KI546083">
    <property type="protein sequence ID" value="EST46177.1"/>
    <property type="molecule type" value="Genomic_DNA"/>
</dbReference>
<dbReference type="GO" id="GO:0003906">
    <property type="term" value="F:DNA-(apurinic or apyrimidinic site) endonuclease activity"/>
    <property type="evidence" value="ECO:0007669"/>
    <property type="project" value="InterPro"/>
</dbReference>
<keyword evidence="8" id="KW-0511">Multifunctional enzyme</keyword>
<keyword evidence="6" id="KW-0234">DNA repair</keyword>
<dbReference type="GO" id="GO:0005634">
    <property type="term" value="C:nucleus"/>
    <property type="evidence" value="ECO:0007669"/>
    <property type="project" value="TreeGrafter"/>
</dbReference>
<evidence type="ECO:0000313" key="13">
    <source>
        <dbReference type="Proteomes" id="UP000018208"/>
    </source>
</evidence>
<dbReference type="SMART" id="SM01232">
    <property type="entry name" value="H2TH"/>
    <property type="match status" value="1"/>
</dbReference>
<reference evidence="12" key="2">
    <citation type="submission" date="2020-12" db="EMBL/GenBank/DDBJ databases">
        <title>New Spironucleus salmonicida genome in near-complete chromosomes.</title>
        <authorList>
            <person name="Xu F."/>
            <person name="Kurt Z."/>
            <person name="Jimenez-Gonzalez A."/>
            <person name="Astvaldsson A."/>
            <person name="Andersson J.O."/>
            <person name="Svard S.G."/>
        </authorList>
    </citation>
    <scope>NUCLEOTIDE SEQUENCE</scope>
    <source>
        <strain evidence="12">ATCC 50377</strain>
    </source>
</reference>
<dbReference type="InterPro" id="IPR035937">
    <property type="entry name" value="FPG_N"/>
</dbReference>
<keyword evidence="13" id="KW-1185">Reference proteome</keyword>
<dbReference type="Proteomes" id="UP000018208">
    <property type="component" value="Unassembled WGS sequence"/>
</dbReference>
<evidence type="ECO:0000256" key="2">
    <source>
        <dbReference type="ARBA" id="ARBA00009409"/>
    </source>
</evidence>
<evidence type="ECO:0000259" key="10">
    <source>
        <dbReference type="PROSITE" id="PS51068"/>
    </source>
</evidence>
<keyword evidence="3" id="KW-0227">DNA damage</keyword>
<evidence type="ECO:0000313" key="12">
    <source>
        <dbReference type="EMBL" id="KAH0573506.1"/>
    </source>
</evidence>
<dbReference type="GO" id="GO:0008534">
    <property type="term" value="F:oxidized purine nucleobase lesion DNA N-glycosylase activity"/>
    <property type="evidence" value="ECO:0007669"/>
    <property type="project" value="UniProtKB-EC"/>
</dbReference>
<dbReference type="AlphaFoldDB" id="V6LNE1"/>
<evidence type="ECO:0000256" key="4">
    <source>
        <dbReference type="ARBA" id="ARBA00022801"/>
    </source>
</evidence>
<dbReference type="SUPFAM" id="SSF46946">
    <property type="entry name" value="S13-like H2TH domain"/>
    <property type="match status" value="1"/>
</dbReference>
<name>V6LNE1_9EUKA</name>
<dbReference type="PANTHER" id="PTHR22993:SF9">
    <property type="entry name" value="FORMAMIDOPYRIMIDINE-DNA GLYCOSYLASE"/>
    <property type="match status" value="1"/>
</dbReference>
<dbReference type="Gene3D" id="1.10.8.50">
    <property type="match status" value="1"/>
</dbReference>
<dbReference type="GO" id="GO:0008270">
    <property type="term" value="F:zinc ion binding"/>
    <property type="evidence" value="ECO:0007669"/>
    <property type="project" value="InterPro"/>
</dbReference>
<comment type="catalytic activity">
    <reaction evidence="1">
        <text>Hydrolysis of DNA containing ring-opened 7-methylguanine residues, releasing 2,6-diamino-4-hydroxy-5-(N-methyl)formamidopyrimidine.</text>
        <dbReference type="EC" id="3.2.2.23"/>
    </reaction>
</comment>
<dbReference type="InterPro" id="IPR015886">
    <property type="entry name" value="H2TH_FPG"/>
</dbReference>